<evidence type="ECO:0000256" key="2">
    <source>
        <dbReference type="ARBA" id="ARBA00004308"/>
    </source>
</evidence>
<evidence type="ECO:0000313" key="12">
    <source>
        <dbReference type="EMBL" id="KAJ1967498.1"/>
    </source>
</evidence>
<comment type="subcellular location">
    <subcellularLocation>
        <location evidence="2">Endomembrane system</location>
    </subcellularLocation>
    <subcellularLocation>
        <location evidence="1">Membrane</location>
        <topology evidence="1">Multi-pass membrane protein</topology>
    </subcellularLocation>
</comment>
<keyword evidence="3" id="KW-0813">Transport</keyword>
<evidence type="ECO:0000256" key="3">
    <source>
        <dbReference type="ARBA" id="ARBA00022448"/>
    </source>
</evidence>
<feature type="compositionally biased region" description="Polar residues" evidence="9">
    <location>
        <begin position="859"/>
        <end position="869"/>
    </location>
</feature>
<gene>
    <name evidence="12" type="ORF">IWQ62_001819</name>
</gene>
<protein>
    <recommendedName>
        <fullName evidence="11">P-type ATPase C-terminal domain-containing protein</fullName>
    </recommendedName>
</protein>
<evidence type="ECO:0000256" key="9">
    <source>
        <dbReference type="SAM" id="MobiDB-lite"/>
    </source>
</evidence>
<evidence type="ECO:0000256" key="10">
    <source>
        <dbReference type="SAM" id="Phobius"/>
    </source>
</evidence>
<dbReference type="GO" id="GO:0045332">
    <property type="term" value="P:phospholipid translocation"/>
    <property type="evidence" value="ECO:0007669"/>
    <property type="project" value="TreeGrafter"/>
</dbReference>
<dbReference type="GO" id="GO:0005886">
    <property type="term" value="C:plasma membrane"/>
    <property type="evidence" value="ECO:0007669"/>
    <property type="project" value="TreeGrafter"/>
</dbReference>
<evidence type="ECO:0000256" key="1">
    <source>
        <dbReference type="ARBA" id="ARBA00004141"/>
    </source>
</evidence>
<feature type="transmembrane region" description="Helical" evidence="10">
    <location>
        <begin position="1022"/>
        <end position="1042"/>
    </location>
</feature>
<dbReference type="Gene3D" id="3.40.1110.10">
    <property type="entry name" value="Calcium-transporting ATPase, cytoplasmic domain N"/>
    <property type="match status" value="2"/>
</dbReference>
<feature type="transmembrane region" description="Helical" evidence="10">
    <location>
        <begin position="1079"/>
        <end position="1100"/>
    </location>
</feature>
<evidence type="ECO:0000313" key="13">
    <source>
        <dbReference type="Proteomes" id="UP001150925"/>
    </source>
</evidence>
<dbReference type="Gene3D" id="3.40.50.1000">
    <property type="entry name" value="HAD superfamily/HAD-like"/>
    <property type="match status" value="3"/>
</dbReference>
<evidence type="ECO:0000259" key="11">
    <source>
        <dbReference type="Pfam" id="PF16212"/>
    </source>
</evidence>
<keyword evidence="7 10" id="KW-1133">Transmembrane helix</keyword>
<feature type="transmembrane region" description="Helical" evidence="10">
    <location>
        <begin position="1172"/>
        <end position="1194"/>
    </location>
</feature>
<feature type="compositionally biased region" description="Low complexity" evidence="9">
    <location>
        <begin position="249"/>
        <end position="263"/>
    </location>
</feature>
<dbReference type="SUPFAM" id="SSF56784">
    <property type="entry name" value="HAD-like"/>
    <property type="match status" value="1"/>
</dbReference>
<dbReference type="InterPro" id="IPR001757">
    <property type="entry name" value="P_typ_ATPase"/>
</dbReference>
<dbReference type="InterPro" id="IPR032630">
    <property type="entry name" value="P_typ_ATPase_c"/>
</dbReference>
<feature type="region of interest" description="Disordered" evidence="9">
    <location>
        <begin position="784"/>
        <end position="869"/>
    </location>
</feature>
<feature type="region of interest" description="Disordered" evidence="9">
    <location>
        <begin position="1244"/>
        <end position="1265"/>
    </location>
</feature>
<feature type="transmembrane region" description="Helical" evidence="10">
    <location>
        <begin position="993"/>
        <end position="1010"/>
    </location>
</feature>
<dbReference type="GO" id="GO:0140326">
    <property type="term" value="F:ATPase-coupled intramembrane lipid transporter activity"/>
    <property type="evidence" value="ECO:0007669"/>
    <property type="project" value="TreeGrafter"/>
</dbReference>
<dbReference type="GO" id="GO:0005524">
    <property type="term" value="F:ATP binding"/>
    <property type="evidence" value="ECO:0007669"/>
    <property type="project" value="InterPro"/>
</dbReference>
<dbReference type="InterPro" id="IPR036412">
    <property type="entry name" value="HAD-like_sf"/>
</dbReference>
<dbReference type="NCBIfam" id="TIGR01494">
    <property type="entry name" value="ATPase_P-type"/>
    <property type="match status" value="1"/>
</dbReference>
<reference evidence="12" key="1">
    <citation type="submission" date="2022-07" db="EMBL/GenBank/DDBJ databases">
        <title>Phylogenomic reconstructions and comparative analyses of Kickxellomycotina fungi.</title>
        <authorList>
            <person name="Reynolds N.K."/>
            <person name="Stajich J.E."/>
            <person name="Barry K."/>
            <person name="Grigoriev I.V."/>
            <person name="Crous P."/>
            <person name="Smith M.E."/>
        </authorList>
    </citation>
    <scope>NUCLEOTIDE SEQUENCE</scope>
    <source>
        <strain evidence="12">RSA 1196</strain>
    </source>
</reference>
<dbReference type="OrthoDB" id="377733at2759"/>
<dbReference type="Pfam" id="PF16212">
    <property type="entry name" value="PhoLip_ATPase_C"/>
    <property type="match status" value="1"/>
</dbReference>
<dbReference type="PROSITE" id="PS00154">
    <property type="entry name" value="ATPASE_E1_E2"/>
    <property type="match status" value="1"/>
</dbReference>
<feature type="domain" description="P-type ATPase C-terminal" evidence="11">
    <location>
        <begin position="959"/>
        <end position="1205"/>
    </location>
</feature>
<dbReference type="EMBL" id="JANBPY010000328">
    <property type="protein sequence ID" value="KAJ1967498.1"/>
    <property type="molecule type" value="Genomic_DNA"/>
</dbReference>
<keyword evidence="4 10" id="KW-0812">Transmembrane</keyword>
<dbReference type="InterPro" id="IPR018303">
    <property type="entry name" value="ATPase_P-typ_P_site"/>
</dbReference>
<evidence type="ECO:0000256" key="6">
    <source>
        <dbReference type="ARBA" id="ARBA00022842"/>
    </source>
</evidence>
<feature type="compositionally biased region" description="Basic residues" evidence="9">
    <location>
        <begin position="838"/>
        <end position="857"/>
    </location>
</feature>
<dbReference type="SUPFAM" id="SSF81660">
    <property type="entry name" value="Metal cation-transporting ATPase, ATP-binding domain N"/>
    <property type="match status" value="1"/>
</dbReference>
<dbReference type="InterPro" id="IPR023299">
    <property type="entry name" value="ATPase_P-typ_cyto_dom_N"/>
</dbReference>
<evidence type="ECO:0000256" key="8">
    <source>
        <dbReference type="ARBA" id="ARBA00023136"/>
    </source>
</evidence>
<name>A0A9W8AX33_9FUNG</name>
<organism evidence="12 13">
    <name type="scientific">Dispira parvispora</name>
    <dbReference type="NCBI Taxonomy" id="1520584"/>
    <lineage>
        <taxon>Eukaryota</taxon>
        <taxon>Fungi</taxon>
        <taxon>Fungi incertae sedis</taxon>
        <taxon>Zoopagomycota</taxon>
        <taxon>Kickxellomycotina</taxon>
        <taxon>Dimargaritomycetes</taxon>
        <taxon>Dimargaritales</taxon>
        <taxon>Dimargaritaceae</taxon>
        <taxon>Dispira</taxon>
    </lineage>
</organism>
<dbReference type="PANTHER" id="PTHR24092:SF180">
    <property type="entry name" value="PHOSPHOLIPID-TRANSPORTING ATPASE DNF1-RELATED"/>
    <property type="match status" value="1"/>
</dbReference>
<dbReference type="Gene3D" id="1.20.1110.10">
    <property type="entry name" value="Calcium-transporting ATPase, transmembrane domain"/>
    <property type="match status" value="1"/>
</dbReference>
<feature type="region of interest" description="Disordered" evidence="9">
    <location>
        <begin position="89"/>
        <end position="153"/>
    </location>
</feature>
<dbReference type="GO" id="GO:0046872">
    <property type="term" value="F:metal ion binding"/>
    <property type="evidence" value="ECO:0007669"/>
    <property type="project" value="UniProtKB-KW"/>
</dbReference>
<keyword evidence="8 10" id="KW-0472">Membrane</keyword>
<dbReference type="SUPFAM" id="SSF81665">
    <property type="entry name" value="Calcium ATPase, transmembrane domain M"/>
    <property type="match status" value="1"/>
</dbReference>
<feature type="region of interest" description="Disordered" evidence="9">
    <location>
        <begin position="238"/>
        <end position="337"/>
    </location>
</feature>
<feature type="compositionally biased region" description="Basic and acidic residues" evidence="9">
    <location>
        <begin position="1297"/>
        <end position="1316"/>
    </location>
</feature>
<evidence type="ECO:0000256" key="5">
    <source>
        <dbReference type="ARBA" id="ARBA00022723"/>
    </source>
</evidence>
<keyword evidence="13" id="KW-1185">Reference proteome</keyword>
<accession>A0A9W8AX33</accession>
<feature type="transmembrane region" description="Helical" evidence="10">
    <location>
        <begin position="1137"/>
        <end position="1160"/>
    </location>
</feature>
<sequence>MNQDLGMYYAPTDRTCLPRTWNISDDLGQVQYVFSDKTGTLTCNIMEFRKCTVAGSVYGKQLPGDELDVERGQANIAKEEERIVEETFEDVLPPEHGYSPASSENDSHDEVSSYHSLDIDDDDDTSYGNNETLAHRTDVPVGQSPRDPDSQREKMVDEYVGAMRDLFTPQYVDLEGAKGDAFSCVDPQIFRDLMPLRDSPGTSTSNYPSPQLRHAERVRDFFLFLALCHTALVEKPERRQEDIERERGGYSSTEQESGESSSGDLPTEYPSLGSYKMDQPRGSPLRSPPDPAERGPNRLSEPFSDTTHVGSERPLSLPTSAGGSTPGPTPPQETRQLPFTPVNYRAESPDESALVKAAKNFGFTFLGRRKDKVNVDILGKPYTFTQLAVLEFNSTRKRMSVLLRRPAPWNDIILCCKGADNVIMERLKPGQDNIRDTTLEQIDRFSNDGLRVLCLAYRIVSEAEYQRWVKGFNAAQVTVENREEKLAQCAEEMERDFTLLGATAIEDKLQEEVPESIAALRDAGIHVWVLTGDKLETAINIGFASSLLTRDMEVWTIRKAEQNTVLDRFRVVANIILKQGIQSGLIQTEDLVRSAEDRPGFWRKLWRGARYMVSGPKIDPSNPGSRGWFFNCGLGPTLPYGGRGITLKRWSTPGTRRRRHKPFFRALHLRRRLRRDQRLQLPADDHYMGEIPDSTTLTTPDSHGHLHRHRTTLRRLRTLFRNRHRLENLQNQYGMDEASAVATSYRASRLSLRSFSQYSAGDLERGLSPDTRLSFCGTRRFLQDDDVSSNGTDEASESELSDTNGSPLSNIYKGETLPEEEYRMTADDFPSSSSSRRGPPRQGRRSLRSRRARRRRSLVTSTDTPTSSGHALVIDGTSLKYILRSPLHMKLLQQIAPACKSVICCRVSPLQKAQVVQLIRQGHDVVTVAIGDGANDVSMIQQADVGVAISGEEGMQASMASDFTIARFRFLRNLLLVHGTWCYLRIAETVLYFFYKNVIWSFGTFWFQFFDGYSANFFYDYSYFQLYNMVFTSLPVIILGIGDKATNYQTAMQFPGMYKLGIRGTHISMRRFWVYQWDGVWQSAVCYFVFHFIFFHASAPSHFGSSMGQFDMSTPVVFTVVMVATLFLGLKTYSWNWFFNVSMIGSIIVLFAYTPIYAIFYNTDITGIASVVYSTGMFWFGMLLGVVASLLLVYTLSYIGATYHPEDLQILRERERYHSRGFPNAATVESGTLDHAVALEQNGEAPSAHGEKQEPLGPLSSGTISASGKEKLNGYTLSGHSRLVPSIPYRSPPVSDRATHRSRQDQATDIPMEHISSDPLRIPPPPHYPW</sequence>
<comment type="caution">
    <text evidence="12">The sequence shown here is derived from an EMBL/GenBank/DDBJ whole genome shotgun (WGS) entry which is preliminary data.</text>
</comment>
<dbReference type="Pfam" id="PF13246">
    <property type="entry name" value="Cation_ATPase"/>
    <property type="match status" value="1"/>
</dbReference>
<dbReference type="InterPro" id="IPR023298">
    <property type="entry name" value="ATPase_P-typ_TM_dom_sf"/>
</dbReference>
<feature type="compositionally biased region" description="Pro residues" evidence="9">
    <location>
        <begin position="1321"/>
        <end position="1330"/>
    </location>
</feature>
<keyword evidence="6" id="KW-0460">Magnesium</keyword>
<feature type="transmembrane region" description="Helical" evidence="10">
    <location>
        <begin position="970"/>
        <end position="986"/>
    </location>
</feature>
<dbReference type="InterPro" id="IPR023214">
    <property type="entry name" value="HAD_sf"/>
</dbReference>
<evidence type="ECO:0000256" key="7">
    <source>
        <dbReference type="ARBA" id="ARBA00022989"/>
    </source>
</evidence>
<evidence type="ECO:0000256" key="4">
    <source>
        <dbReference type="ARBA" id="ARBA00022692"/>
    </source>
</evidence>
<feature type="region of interest" description="Disordered" evidence="9">
    <location>
        <begin position="1284"/>
        <end position="1330"/>
    </location>
</feature>
<feature type="transmembrane region" description="Helical" evidence="10">
    <location>
        <begin position="1112"/>
        <end position="1130"/>
    </location>
</feature>
<proteinExistence type="predicted"/>
<dbReference type="PANTHER" id="PTHR24092">
    <property type="entry name" value="PROBABLE PHOSPHOLIPID-TRANSPORTING ATPASE"/>
    <property type="match status" value="1"/>
</dbReference>
<dbReference type="GO" id="GO:0016887">
    <property type="term" value="F:ATP hydrolysis activity"/>
    <property type="evidence" value="ECO:0007669"/>
    <property type="project" value="InterPro"/>
</dbReference>
<feature type="compositionally biased region" description="Basic and acidic residues" evidence="9">
    <location>
        <begin position="238"/>
        <end position="248"/>
    </location>
</feature>
<keyword evidence="5" id="KW-0479">Metal-binding</keyword>
<dbReference type="Proteomes" id="UP001150925">
    <property type="component" value="Unassembled WGS sequence"/>
</dbReference>